<dbReference type="CDD" id="cd04453">
    <property type="entry name" value="S1_RNase_E"/>
    <property type="match status" value="1"/>
</dbReference>
<name>A0A1Z1MUA1_9FLOR</name>
<comment type="function">
    <text evidence="7">Involved in intercistronic processing of primary transcripts from chloroplast operons. The endonucleolytic activity of the enzyme depends on the number of phosphates at the 5' end, is inhibited by structured RNA, and preferentially cleaves A/U-rich sequences.</text>
</comment>
<evidence type="ECO:0000259" key="8">
    <source>
        <dbReference type="PROSITE" id="PS50126"/>
    </source>
</evidence>
<dbReference type="RefSeq" id="YP_009399844.1">
    <property type="nucleotide sequence ID" value="NC_035299.1"/>
</dbReference>
<dbReference type="InterPro" id="IPR003029">
    <property type="entry name" value="S1_domain"/>
</dbReference>
<dbReference type="Pfam" id="PF00575">
    <property type="entry name" value="S1"/>
    <property type="match status" value="1"/>
</dbReference>
<dbReference type="SUPFAM" id="SSF50249">
    <property type="entry name" value="Nucleic acid-binding proteins"/>
    <property type="match status" value="1"/>
</dbReference>
<keyword evidence="5" id="KW-0460">Magnesium</keyword>
<dbReference type="GO" id="GO:0005737">
    <property type="term" value="C:cytoplasm"/>
    <property type="evidence" value="ECO:0007669"/>
    <property type="project" value="TreeGrafter"/>
</dbReference>
<keyword evidence="9" id="KW-0934">Plastid</keyword>
<gene>
    <name evidence="9" type="primary">rne</name>
</gene>
<evidence type="ECO:0000256" key="5">
    <source>
        <dbReference type="ARBA" id="ARBA00022842"/>
    </source>
</evidence>
<accession>A0A1Z1MUA1</accession>
<keyword evidence="4" id="KW-0378">Hydrolase</keyword>
<keyword evidence="6" id="KW-0694">RNA-binding</keyword>
<keyword evidence="9" id="KW-0150">Chloroplast</keyword>
<feature type="domain" description="S1 motif" evidence="8">
    <location>
        <begin position="35"/>
        <end position="117"/>
    </location>
</feature>
<evidence type="ECO:0000256" key="1">
    <source>
        <dbReference type="ARBA" id="ARBA00001946"/>
    </source>
</evidence>
<dbReference type="PANTHER" id="PTHR30001:SF0">
    <property type="entry name" value="RIBONUCLEASE G"/>
    <property type="match status" value="1"/>
</dbReference>
<protein>
    <submittedName>
        <fullName evidence="9">Ribonuclease E</fullName>
    </submittedName>
</protein>
<dbReference type="GO" id="GO:0004540">
    <property type="term" value="F:RNA nuclease activity"/>
    <property type="evidence" value="ECO:0007669"/>
    <property type="project" value="InterPro"/>
</dbReference>
<dbReference type="PANTHER" id="PTHR30001">
    <property type="entry name" value="RIBONUCLEASE"/>
    <property type="match status" value="1"/>
</dbReference>
<evidence type="ECO:0000256" key="6">
    <source>
        <dbReference type="ARBA" id="ARBA00022884"/>
    </source>
</evidence>
<dbReference type="GO" id="GO:0046872">
    <property type="term" value="F:metal ion binding"/>
    <property type="evidence" value="ECO:0007669"/>
    <property type="project" value="UniProtKB-KW"/>
</dbReference>
<evidence type="ECO:0000256" key="3">
    <source>
        <dbReference type="ARBA" id="ARBA00022723"/>
    </source>
</evidence>
<comment type="similarity">
    <text evidence="2">Belongs to the RNase E/G family.</text>
</comment>
<dbReference type="NCBIfam" id="TIGR00757">
    <property type="entry name" value="RNaseEG"/>
    <property type="match status" value="1"/>
</dbReference>
<dbReference type="SMART" id="SM00316">
    <property type="entry name" value="S1"/>
    <property type="match status" value="1"/>
</dbReference>
<dbReference type="InterPro" id="IPR004659">
    <property type="entry name" value="RNase_E/G"/>
</dbReference>
<comment type="cofactor">
    <cofactor evidence="1">
        <name>Mg(2+)</name>
        <dbReference type="ChEBI" id="CHEBI:18420"/>
    </cofactor>
</comment>
<evidence type="ECO:0000313" key="9">
    <source>
        <dbReference type="EMBL" id="ARW69663.1"/>
    </source>
</evidence>
<dbReference type="GeneID" id="33362373"/>
<dbReference type="PROSITE" id="PS50126">
    <property type="entry name" value="S1"/>
    <property type="match status" value="1"/>
</dbReference>
<dbReference type="InterPro" id="IPR019307">
    <property type="entry name" value="RNA-bd_AU-1/RNase_E/G"/>
</dbReference>
<proteinExistence type="inferred from homology"/>
<reference evidence="9" key="1">
    <citation type="journal article" date="2017" name="J. Phycol.">
        <title>Analysis of chloroplast genomes and a supermatrix inform reclassification of the Rhodomelaceae (Rhodophyta).</title>
        <authorList>
            <person name="Diaz-Tapia P."/>
            <person name="Maggs C.A."/>
            <person name="West J.A."/>
            <person name="Verbruggen H."/>
        </authorList>
    </citation>
    <scope>NUCLEOTIDE SEQUENCE</scope>
    <source>
        <strain evidence="9">PD1825</strain>
    </source>
</reference>
<evidence type="ECO:0000256" key="2">
    <source>
        <dbReference type="ARBA" id="ARBA00005522"/>
    </source>
</evidence>
<dbReference type="GO" id="GO:0016787">
    <property type="term" value="F:hydrolase activity"/>
    <property type="evidence" value="ECO:0007669"/>
    <property type="project" value="UniProtKB-KW"/>
</dbReference>
<dbReference type="InterPro" id="IPR012340">
    <property type="entry name" value="NA-bd_OB-fold"/>
</dbReference>
<dbReference type="Gene3D" id="2.40.50.140">
    <property type="entry name" value="Nucleic acid-binding proteins"/>
    <property type="match status" value="1"/>
</dbReference>
<dbReference type="GO" id="GO:0003723">
    <property type="term" value="F:RNA binding"/>
    <property type="evidence" value="ECO:0007669"/>
    <property type="project" value="UniProtKB-KW"/>
</dbReference>
<organism evidence="9">
    <name type="scientific">Tolypiocladia glomerulata</name>
    <dbReference type="NCBI Taxonomy" id="860646"/>
    <lineage>
        <taxon>Eukaryota</taxon>
        <taxon>Rhodophyta</taxon>
        <taxon>Florideophyceae</taxon>
        <taxon>Rhodymeniophycidae</taxon>
        <taxon>Ceramiales</taxon>
        <taxon>Rhodomelaceae</taxon>
        <taxon>Polysiphonioideae</taxon>
        <taxon>Tolypiocladia</taxon>
    </lineage>
</organism>
<evidence type="ECO:0000256" key="4">
    <source>
        <dbReference type="ARBA" id="ARBA00022801"/>
    </source>
</evidence>
<evidence type="ECO:0000256" key="7">
    <source>
        <dbReference type="ARBA" id="ARBA00023436"/>
    </source>
</evidence>
<sequence length="504" mass="58913">MVKKIIISYFNNIAVIVQGNKVQQIIVVNQTYQMNDIYIGKVDKIFSSMNAAFIDLGHNHRSGFIHMSDLKSLKKNVNSFSINDIISVNQIVLVQVIKEPTGTKGPRLTSNIHLHGKYVVLMPLCNVIFISSRVYNTKERLYLYSLAMLIKPRQMGLLIKHSANGVSESLILQDLDSLLKQWAFLQKKFISTDSPLALYKDEDLVKKVIRDIYEKNVSKIIVDTKNFLNLLYYYLKQWSYISPSIKTKLYLYNNQFCLLERFCIKRVIKNALKSKVNLWYGGYLFIQTYEALTVIDVNSGSFNKLSSSRDTILRINIYAAIEISYQLRLRNINGVIIIDFIDMSSPRDKLKLIENFNKLLIDDDCSPTIIQLSDLGLLELTRRRKNQSLREIFHFSSKKNMMNLTKCSQFELSHKFFFSISNKYVKYKYLTNKNIKHLFFNKSFSRNNLLKNKSFYLSFSLIDRYFFCLGSVTNLCFFYPKANYIVPLFIYTKFAKCQMLYRTN</sequence>
<dbReference type="GO" id="GO:0006364">
    <property type="term" value="P:rRNA processing"/>
    <property type="evidence" value="ECO:0007669"/>
    <property type="project" value="TreeGrafter"/>
</dbReference>
<geneLocation type="chloroplast" evidence="9"/>
<dbReference type="Pfam" id="PF10150">
    <property type="entry name" value="RNase_E_G"/>
    <property type="match status" value="1"/>
</dbReference>
<dbReference type="EMBL" id="MF101467">
    <property type="protein sequence ID" value="ARW69663.1"/>
    <property type="molecule type" value="Genomic_DNA"/>
</dbReference>
<keyword evidence="3" id="KW-0479">Metal-binding</keyword>
<dbReference type="AlphaFoldDB" id="A0A1Z1MUA1"/>